<dbReference type="HOGENOM" id="CLU_1159000_0_0_2"/>
<dbReference type="STRING" id="439481.Aboo_1485"/>
<dbReference type="OrthoDB" id="367966at2157"/>
<name>B5ICV0_ACIB4</name>
<protein>
    <recommendedName>
        <fullName evidence="3">DUF1616 domain-containing protein</fullName>
    </recommendedName>
</protein>
<dbReference type="GeneID" id="8828453"/>
<dbReference type="Proteomes" id="UP000001400">
    <property type="component" value="Chromosome"/>
</dbReference>
<organism evidence="1 2">
    <name type="scientific">Aciduliprofundum boonei (strain DSM 19572 / T469)</name>
    <dbReference type="NCBI Taxonomy" id="439481"/>
    <lineage>
        <taxon>Archaea</taxon>
        <taxon>Methanobacteriati</taxon>
        <taxon>Thermoplasmatota</taxon>
        <taxon>DHVE2 group</taxon>
        <taxon>Candidatus Aciduliprofundum</taxon>
    </lineage>
</organism>
<evidence type="ECO:0000313" key="1">
    <source>
        <dbReference type="EMBL" id="ADD09291.1"/>
    </source>
</evidence>
<evidence type="ECO:0008006" key="3">
    <source>
        <dbReference type="Google" id="ProtNLM"/>
    </source>
</evidence>
<evidence type="ECO:0000313" key="2">
    <source>
        <dbReference type="Proteomes" id="UP000001400"/>
    </source>
</evidence>
<dbReference type="KEGG" id="abi:Aboo_1485"/>
<gene>
    <name evidence="1" type="ordered locus">Aboo_1485</name>
</gene>
<sequence>MKDKYLVGILTLAFFLIYFVPNTIAKFIAVAFLLFFSPGFFTLRIYKKINREELLLIAPPLSLGISGSIALLLAAFSILNYETMLIFLGAYIAIAFLLSSSEDIGKLNLEKPHKIAAIVISLSLILLSIWLYADLTAQSYREIDIAIENWPHNATVGENLSFDIYVKNWNYENAHLSLQFKMNNKTVKWENFTLGKGEFRHFIFECNASHPGKNLATFNLYLNGSFYTNVHVYFDVKSK</sequence>
<dbReference type="EMBL" id="CP001941">
    <property type="protein sequence ID" value="ADD09291.1"/>
    <property type="molecule type" value="Genomic_DNA"/>
</dbReference>
<reference evidence="1" key="1">
    <citation type="submission" date="2010-02" db="EMBL/GenBank/DDBJ databases">
        <title>Complete sequence of Aciduliprofundum boonei T469.</title>
        <authorList>
            <consortium name="US DOE Joint Genome Institute"/>
            <person name="Lucas S."/>
            <person name="Copeland A."/>
            <person name="Lapidus A."/>
            <person name="Cheng J.-F."/>
            <person name="Bruce D."/>
            <person name="Goodwin L."/>
            <person name="Pitluck S."/>
            <person name="Saunders E."/>
            <person name="Detter J.C."/>
            <person name="Han C."/>
            <person name="Tapia R."/>
            <person name="Land M."/>
            <person name="Hauser L."/>
            <person name="Kyrpides N."/>
            <person name="Mikhailova N."/>
            <person name="Flores G."/>
            <person name="Reysenbach A.-L."/>
            <person name="Woyke T."/>
        </authorList>
    </citation>
    <scope>NUCLEOTIDE SEQUENCE</scope>
    <source>
        <strain evidence="1">T469</strain>
    </source>
</reference>
<dbReference type="eggNOG" id="arCOG02884">
    <property type="taxonomic scope" value="Archaea"/>
</dbReference>
<dbReference type="RefSeq" id="WP_008084073.1">
    <property type="nucleotide sequence ID" value="NC_013926.1"/>
</dbReference>
<dbReference type="AlphaFoldDB" id="B5ICV0"/>
<keyword evidence="2" id="KW-1185">Reference proteome</keyword>
<proteinExistence type="predicted"/>
<accession>B5ICV0</accession>